<dbReference type="Gene3D" id="3.40.50.720">
    <property type="entry name" value="NAD(P)-binding Rossmann-like Domain"/>
    <property type="match status" value="3"/>
</dbReference>
<comment type="similarity">
    <text evidence="1">Belongs to the short-chain dehydrogenases/reductases (SDR) family.</text>
</comment>
<evidence type="ECO:0000256" key="1">
    <source>
        <dbReference type="ARBA" id="ARBA00006484"/>
    </source>
</evidence>
<proteinExistence type="inferred from homology"/>
<dbReference type="PRINTS" id="PR00081">
    <property type="entry name" value="GDHRDH"/>
</dbReference>
<dbReference type="PATRIC" id="fig|1265313.6.peg.2374"/>
<dbReference type="GO" id="GO:0030497">
    <property type="term" value="P:fatty acid elongation"/>
    <property type="evidence" value="ECO:0007669"/>
    <property type="project" value="TreeGrafter"/>
</dbReference>
<dbReference type="PRINTS" id="PR00080">
    <property type="entry name" value="SDRFAMILY"/>
</dbReference>
<protein>
    <recommendedName>
        <fullName evidence="4">3-oxoacyl-[acyl-carrier-protein] reductase</fullName>
    </recommendedName>
</protein>
<dbReference type="FunFam" id="3.40.50.720:FF:000084">
    <property type="entry name" value="Short-chain dehydrogenase reductase"/>
    <property type="match status" value="2"/>
</dbReference>
<sequence>MNDSIATTAGARLADKVIILTGAAGSIGSWISRSLLREGAKVVMTGRNGGKLEAFMDELAAEGFDRAAMAPALGDTADPAVCREIAATALEHFGRIDVLINNAGAAGPRRTLREIPFSEAEMRARGDDQTMLDSAMNLLAAPWNMARAVVPHMAECGSIVNVSTIFSRTHYYGRIPYTVPKSGLNALSHGLALELGDERGIRVNTVFPGPIESERIDNVFANMDALQGADPGSTSQEFRDLMIARRPGPDGELEYRYPTPADVASTITWLSTGESASLSGHAFEVTNGMQVPAQSRSKLVSWPDKRLEDLTGQVVFILGGSEYEEALVFAERHLVSGARVVLAFRTLEALGYARSLTASRGLDQLHLLHLEPLRGESADRCFDYIRDHFGRLDAVVVLPRSGNGVHGYSLVTAGDEDVVDFVRDEIVSPVAFARALANNLDRWGTVTEAPALTYVTNPSDGHGNYLNEIKRAAIEALLRTWRHEDSQQQKKGERCWATLPNQLVRYDNQEEDNLTFSADWAATLTNRVRRMDPINLWVPKSIKRATGKGSMPAAIQRVLPGLHKGKTAVITGGSLGIGLQLGRFLAIAGARVLLSARSEPRLREARDEIVEELRGIGYPKPEERVHILADTDVGDEASLETLFQHSIDLFGHVDFLINNAGISGAEEMVVDMTLEAWNRTMDANLISNYSLIRKYAPLMKAHGSGVVMNVSSYFGGEKYVAVAYPNRADYAVSKAGQRVLAEILSRHLGPEIQINALAPGPVDGARLRGLGGAPGLFERRGRLVLENKRLNGVHAAVLAALDEGMTPEELAVLAQNAIAGIKLPRTAKALPRLFVQVEESREGGNSTAYLLNRELAGKLMDRLTTGGLFPPAIAERFLEAFVDCPTPFFDEAAVKKAAKGIETGILNRLHLHKMPTDEQIGLSTVFHLADDIASGETFHPSGGLKFDRSVTEGELLLPPDPARLAQLAGKRVVLIGDAMREELAAIGEGFLALGVASLAVLTRSKEAQEDIQHGLEPKANIPIDVRVIGDDLEAALDDLLQNQGGFDVVVSAPFARLPFNALAAEKGESWDRVLSHTDFARLVEEQLTHHFRVARRAALVPNCQIVLLTPDTSFVSSREEFALALFVKNALHAFTVTLGVETERLPTTPAVNQVQLTRRARAEEPANEQELEEEMERLVQGVLQCAVPAPSPAESRYLARIFRGNAVTV</sequence>
<gene>
    <name evidence="2" type="ORF">HRUBRA_02405</name>
</gene>
<name>A0A095VNB3_9GAMM</name>
<dbReference type="eggNOG" id="COG1028">
    <property type="taxonomic scope" value="Bacteria"/>
</dbReference>
<dbReference type="CDD" id="cd05233">
    <property type="entry name" value="SDR_c"/>
    <property type="match status" value="2"/>
</dbReference>
<organism evidence="2 3">
    <name type="scientific">Pseudohaliea rubra DSM 19751</name>
    <dbReference type="NCBI Taxonomy" id="1265313"/>
    <lineage>
        <taxon>Bacteria</taxon>
        <taxon>Pseudomonadati</taxon>
        <taxon>Pseudomonadota</taxon>
        <taxon>Gammaproteobacteria</taxon>
        <taxon>Cellvibrionales</taxon>
        <taxon>Halieaceae</taxon>
        <taxon>Pseudohaliea</taxon>
    </lineage>
</organism>
<dbReference type="STRING" id="1265313.HRUBRA_02405"/>
<evidence type="ECO:0000313" key="2">
    <source>
        <dbReference type="EMBL" id="KGE02967.1"/>
    </source>
</evidence>
<reference evidence="2 3" key="1">
    <citation type="journal article" date="2014" name="Genome Announc.">
        <title>Genome Sequence of Gammaproteobacterial Pseudohaliea rubra Type Strain DSM 19751, Isolated from Coastal Seawater of the Mediterranean Sea.</title>
        <authorList>
            <person name="Spring S."/>
            <person name="Fiebig A."/>
            <person name="Riedel T."/>
            <person name="Goker M."/>
            <person name="Klenk H.P."/>
        </authorList>
    </citation>
    <scope>NUCLEOTIDE SEQUENCE [LARGE SCALE GENOMIC DNA]</scope>
    <source>
        <strain evidence="2 3">DSM 19751</strain>
    </source>
</reference>
<keyword evidence="3" id="KW-1185">Reference proteome</keyword>
<dbReference type="HOGENOM" id="CLU_269790_0_0_6"/>
<accession>A0A095VNB3</accession>
<evidence type="ECO:0008006" key="4">
    <source>
        <dbReference type="Google" id="ProtNLM"/>
    </source>
</evidence>
<dbReference type="AlphaFoldDB" id="A0A095VNB3"/>
<dbReference type="OrthoDB" id="286404at2"/>
<dbReference type="GO" id="GO:0016616">
    <property type="term" value="F:oxidoreductase activity, acting on the CH-OH group of donors, NAD or NADP as acceptor"/>
    <property type="evidence" value="ECO:0007669"/>
    <property type="project" value="TreeGrafter"/>
</dbReference>
<dbReference type="PANTHER" id="PTHR42760:SF40">
    <property type="entry name" value="3-OXOACYL-[ACYL-CARRIER-PROTEIN] REDUCTASE, CHLOROPLASTIC"/>
    <property type="match status" value="1"/>
</dbReference>
<dbReference type="Proteomes" id="UP000029640">
    <property type="component" value="Unassembled WGS sequence"/>
</dbReference>
<dbReference type="RefSeq" id="WP_035515926.1">
    <property type="nucleotide sequence ID" value="NZ_KN234759.1"/>
</dbReference>
<evidence type="ECO:0000313" key="3">
    <source>
        <dbReference type="Proteomes" id="UP000029640"/>
    </source>
</evidence>
<dbReference type="Pfam" id="PF00106">
    <property type="entry name" value="adh_short"/>
    <property type="match status" value="2"/>
</dbReference>
<dbReference type="EMBL" id="AUVB01000077">
    <property type="protein sequence ID" value="KGE02967.1"/>
    <property type="molecule type" value="Genomic_DNA"/>
</dbReference>
<dbReference type="SUPFAM" id="SSF51735">
    <property type="entry name" value="NAD(P)-binding Rossmann-fold domains"/>
    <property type="match status" value="3"/>
</dbReference>
<comment type="caution">
    <text evidence="2">The sequence shown here is derived from an EMBL/GenBank/DDBJ whole genome shotgun (WGS) entry which is preliminary data.</text>
</comment>
<dbReference type="PANTHER" id="PTHR42760">
    <property type="entry name" value="SHORT-CHAIN DEHYDROGENASES/REDUCTASES FAMILY MEMBER"/>
    <property type="match status" value="1"/>
</dbReference>
<dbReference type="InterPro" id="IPR036291">
    <property type="entry name" value="NAD(P)-bd_dom_sf"/>
</dbReference>
<dbReference type="InterPro" id="IPR002347">
    <property type="entry name" value="SDR_fam"/>
</dbReference>